<dbReference type="Pfam" id="PF02153">
    <property type="entry name" value="PDH_N"/>
    <property type="match status" value="1"/>
</dbReference>
<protein>
    <recommendedName>
        <fullName evidence="3">Prephenate/arogenate dehydrogenase domain-containing protein</fullName>
    </recommendedName>
</protein>
<feature type="region of interest" description="Disordered" evidence="2">
    <location>
        <begin position="1"/>
        <end position="42"/>
    </location>
</feature>
<keyword evidence="5" id="KW-1185">Reference proteome</keyword>
<evidence type="ECO:0000256" key="1">
    <source>
        <dbReference type="ARBA" id="ARBA00023002"/>
    </source>
</evidence>
<feature type="region of interest" description="Disordered" evidence="2">
    <location>
        <begin position="621"/>
        <end position="641"/>
    </location>
</feature>
<evidence type="ECO:0000313" key="4">
    <source>
        <dbReference type="EMBL" id="KAF3953008.1"/>
    </source>
</evidence>
<dbReference type="SUPFAM" id="SSF48179">
    <property type="entry name" value="6-phosphogluconate dehydrogenase C-terminal domain-like"/>
    <property type="match status" value="1"/>
</dbReference>
<reference evidence="4" key="1">
    <citation type="submission" date="2020-03" db="EMBL/GenBank/DDBJ databases">
        <title>Castanea mollissima Vanexum genome sequencing.</title>
        <authorList>
            <person name="Staton M."/>
        </authorList>
    </citation>
    <scope>NUCLEOTIDE SEQUENCE</scope>
    <source>
        <tissue evidence="4">Leaf</tissue>
    </source>
</reference>
<dbReference type="InterPro" id="IPR045011">
    <property type="entry name" value="TYRAAT1/2"/>
</dbReference>
<organism evidence="4 5">
    <name type="scientific">Castanea mollissima</name>
    <name type="common">Chinese chestnut</name>
    <dbReference type="NCBI Taxonomy" id="60419"/>
    <lineage>
        <taxon>Eukaryota</taxon>
        <taxon>Viridiplantae</taxon>
        <taxon>Streptophyta</taxon>
        <taxon>Embryophyta</taxon>
        <taxon>Tracheophyta</taxon>
        <taxon>Spermatophyta</taxon>
        <taxon>Magnoliopsida</taxon>
        <taxon>eudicotyledons</taxon>
        <taxon>Gunneridae</taxon>
        <taxon>Pentapetalae</taxon>
        <taxon>rosids</taxon>
        <taxon>fabids</taxon>
        <taxon>Fagales</taxon>
        <taxon>Fagaceae</taxon>
        <taxon>Castanea</taxon>
    </lineage>
</organism>
<accession>A0A8J4V950</accession>
<dbReference type="GO" id="GO:0008977">
    <property type="term" value="F:prephenate dehydrogenase (NAD+) activity"/>
    <property type="evidence" value="ECO:0007669"/>
    <property type="project" value="InterPro"/>
</dbReference>
<dbReference type="InterPro" id="IPR046826">
    <property type="entry name" value="PDH_N"/>
</dbReference>
<dbReference type="GO" id="GO:0004665">
    <property type="term" value="F:prephenate dehydrogenase (NADP+) activity"/>
    <property type="evidence" value="ECO:0007669"/>
    <property type="project" value="InterPro"/>
</dbReference>
<feature type="domain" description="Prephenate/arogenate dehydrogenase" evidence="3">
    <location>
        <begin position="82"/>
        <end position="361"/>
    </location>
</feature>
<evidence type="ECO:0000259" key="3">
    <source>
        <dbReference type="PROSITE" id="PS51176"/>
    </source>
</evidence>
<dbReference type="InterPro" id="IPR008927">
    <property type="entry name" value="6-PGluconate_DH-like_C_sf"/>
</dbReference>
<sequence>MLSLSSLHHHCSPPQLNNPSLSSSSSLSLSSSPSLKPTTTATTPKTLYLRRKTLRIRALDAAQPYDYETKLAITHFHTTHHLKIGIIGFGNYGQFLAKTLVSQGHTVLAHSRSDHSHAARSLGVSFFSDPNDLCEEHPEVILLCTSIISTERVLASLPLQRLKRNTLFVDVLSVKEFPKNLLLDLLPPYFDVICCHPMFGPQSAKQTWDGLFFVYEKARIANEDSRISRCDKFLNVFAREGCEMVEMSCAEHDKYAAGSQFITHTVGRVLEMLNLKSTPINTKGYETLLNLVEITAEDSFDLYYGLFMYNKSAMEMLERLDLAFEALRNELFGRLHGVVRNQLFDKVQKAKNSLFNGNGAGHNWTQNGAALQATSLATKSQDVTQPYEYKDDLCEEHPEVILLCTSILSTEQVLKSLPLQRLRRSTLFVDVLSVKEFPRSLFLQYLPPYFDVLCTHPMFGPESGKNGWNGLPFVYDKVRVGSDESRVSRCDRFLDIFAREGCRMVEMSCAEHDWHAAGSQFITHTMGRVLEKLGLESTPINTRGYETLLNLVENTAGDSFDLYYGLFMYNANAMEQLERLDHSFESLKKQLFGRLHGVLRKQLFGTAEKFQVSREKPMLPKLSQSSAALPSSSDTLHVQNN</sequence>
<dbReference type="Gene3D" id="3.40.50.720">
    <property type="entry name" value="NAD(P)-binding Rossmann-like Domain"/>
    <property type="match status" value="2"/>
</dbReference>
<evidence type="ECO:0000256" key="2">
    <source>
        <dbReference type="SAM" id="MobiDB-lite"/>
    </source>
</evidence>
<dbReference type="GO" id="GO:0070403">
    <property type="term" value="F:NAD+ binding"/>
    <property type="evidence" value="ECO:0007669"/>
    <property type="project" value="InterPro"/>
</dbReference>
<feature type="compositionally biased region" description="Low complexity" evidence="2">
    <location>
        <begin position="621"/>
        <end position="633"/>
    </location>
</feature>
<dbReference type="GO" id="GO:0033730">
    <property type="term" value="F:arogenate dehydrogenase (NADP+) activity"/>
    <property type="evidence" value="ECO:0007669"/>
    <property type="project" value="InterPro"/>
</dbReference>
<dbReference type="Pfam" id="PF26213">
    <property type="entry name" value="TYRAAT1_C"/>
    <property type="match status" value="2"/>
</dbReference>
<proteinExistence type="predicted"/>
<dbReference type="GO" id="GO:0006571">
    <property type="term" value="P:tyrosine biosynthetic process"/>
    <property type="evidence" value="ECO:0007669"/>
    <property type="project" value="InterPro"/>
</dbReference>
<dbReference type="PANTHER" id="PTHR43207">
    <property type="entry name" value="AROGENATE DEHYDROGENASE-RELATED"/>
    <property type="match status" value="1"/>
</dbReference>
<feature type="domain" description="Prephenate/arogenate dehydrogenase" evidence="3">
    <location>
        <begin position="352"/>
        <end position="621"/>
    </location>
</feature>
<dbReference type="InterPro" id="IPR059064">
    <property type="entry name" value="TYRAAT2_C"/>
</dbReference>
<dbReference type="InterPro" id="IPR003099">
    <property type="entry name" value="Prephen_DH"/>
</dbReference>
<dbReference type="InterPro" id="IPR036291">
    <property type="entry name" value="NAD(P)-bd_dom_sf"/>
</dbReference>
<dbReference type="PROSITE" id="PS51176">
    <property type="entry name" value="PDH_ADH"/>
    <property type="match status" value="2"/>
</dbReference>
<name>A0A8J4V950_9ROSI</name>
<dbReference type="Pfam" id="PF03807">
    <property type="entry name" value="F420_oxidored"/>
    <property type="match status" value="1"/>
</dbReference>
<gene>
    <name evidence="4" type="ORF">CMV_021501</name>
</gene>
<dbReference type="SUPFAM" id="SSF51735">
    <property type="entry name" value="NAD(P)-binding Rossmann-fold domains"/>
    <property type="match status" value="2"/>
</dbReference>
<dbReference type="Proteomes" id="UP000737018">
    <property type="component" value="Unassembled WGS sequence"/>
</dbReference>
<dbReference type="PANTHER" id="PTHR43207:SF4">
    <property type="entry name" value="AROGENATE DEHYDROGENASE 2, CHLOROPLASTIC"/>
    <property type="match status" value="1"/>
</dbReference>
<dbReference type="EMBL" id="JRKL02004262">
    <property type="protein sequence ID" value="KAF3953008.1"/>
    <property type="molecule type" value="Genomic_DNA"/>
</dbReference>
<dbReference type="InterPro" id="IPR028939">
    <property type="entry name" value="P5C_Rdtase_cat_N"/>
</dbReference>
<comment type="caution">
    <text evidence="4">The sequence shown here is derived from an EMBL/GenBank/DDBJ whole genome shotgun (WGS) entry which is preliminary data.</text>
</comment>
<dbReference type="OrthoDB" id="2414662at2759"/>
<keyword evidence="1" id="KW-0560">Oxidoreductase</keyword>
<evidence type="ECO:0000313" key="5">
    <source>
        <dbReference type="Proteomes" id="UP000737018"/>
    </source>
</evidence>
<dbReference type="AlphaFoldDB" id="A0A8J4V950"/>